<keyword evidence="1" id="KW-0175">Coiled coil</keyword>
<organism evidence="3 4">
    <name type="scientific">Dendryphion nanum</name>
    <dbReference type="NCBI Taxonomy" id="256645"/>
    <lineage>
        <taxon>Eukaryota</taxon>
        <taxon>Fungi</taxon>
        <taxon>Dikarya</taxon>
        <taxon>Ascomycota</taxon>
        <taxon>Pezizomycotina</taxon>
        <taxon>Dothideomycetes</taxon>
        <taxon>Pleosporomycetidae</taxon>
        <taxon>Pleosporales</taxon>
        <taxon>Torulaceae</taxon>
        <taxon>Dendryphion</taxon>
    </lineage>
</organism>
<dbReference type="InterPro" id="IPR036689">
    <property type="entry name" value="ESAT-6-like_sf"/>
</dbReference>
<evidence type="ECO:0008006" key="5">
    <source>
        <dbReference type="Google" id="ProtNLM"/>
    </source>
</evidence>
<dbReference type="Proteomes" id="UP000700596">
    <property type="component" value="Unassembled WGS sequence"/>
</dbReference>
<dbReference type="EMBL" id="JAGMWT010000014">
    <property type="protein sequence ID" value="KAH7116700.1"/>
    <property type="molecule type" value="Genomic_DNA"/>
</dbReference>
<name>A0A9P9DAA4_9PLEO</name>
<proteinExistence type="predicted"/>
<dbReference type="Pfam" id="PF06013">
    <property type="entry name" value="WXG100"/>
    <property type="match status" value="1"/>
</dbReference>
<gene>
    <name evidence="3" type="ORF">B0J11DRAFT_537357</name>
</gene>
<evidence type="ECO:0000256" key="1">
    <source>
        <dbReference type="SAM" id="Coils"/>
    </source>
</evidence>
<feature type="coiled-coil region" evidence="1">
    <location>
        <begin position="76"/>
        <end position="110"/>
    </location>
</feature>
<protein>
    <recommendedName>
        <fullName evidence="5">WXG100 family type VII secretion target</fullName>
    </recommendedName>
</protein>
<keyword evidence="4" id="KW-1185">Reference proteome</keyword>
<evidence type="ECO:0000313" key="4">
    <source>
        <dbReference type="Proteomes" id="UP000700596"/>
    </source>
</evidence>
<reference evidence="3" key="1">
    <citation type="journal article" date="2021" name="Nat. Commun.">
        <title>Genetic determinants of endophytism in the Arabidopsis root mycobiome.</title>
        <authorList>
            <person name="Mesny F."/>
            <person name="Miyauchi S."/>
            <person name="Thiergart T."/>
            <person name="Pickel B."/>
            <person name="Atanasova L."/>
            <person name="Karlsson M."/>
            <person name="Huettel B."/>
            <person name="Barry K.W."/>
            <person name="Haridas S."/>
            <person name="Chen C."/>
            <person name="Bauer D."/>
            <person name="Andreopoulos W."/>
            <person name="Pangilinan J."/>
            <person name="LaButti K."/>
            <person name="Riley R."/>
            <person name="Lipzen A."/>
            <person name="Clum A."/>
            <person name="Drula E."/>
            <person name="Henrissat B."/>
            <person name="Kohler A."/>
            <person name="Grigoriev I.V."/>
            <person name="Martin F.M."/>
            <person name="Hacquard S."/>
        </authorList>
    </citation>
    <scope>NUCLEOTIDE SEQUENCE</scope>
    <source>
        <strain evidence="3">MPI-CAGE-CH-0243</strain>
    </source>
</reference>
<evidence type="ECO:0000256" key="2">
    <source>
        <dbReference type="SAM" id="SignalP"/>
    </source>
</evidence>
<dbReference type="AlphaFoldDB" id="A0A9P9DAA4"/>
<dbReference type="InterPro" id="IPR010310">
    <property type="entry name" value="T7SS_ESAT-6-like"/>
</dbReference>
<dbReference type="SUPFAM" id="SSF140453">
    <property type="entry name" value="EsxAB dimer-like"/>
    <property type="match status" value="1"/>
</dbReference>
<evidence type="ECO:0000313" key="3">
    <source>
        <dbReference type="EMBL" id="KAH7116700.1"/>
    </source>
</evidence>
<keyword evidence="2" id="KW-0732">Signal</keyword>
<accession>A0A9P9DAA4</accession>
<feature type="signal peptide" evidence="2">
    <location>
        <begin position="1"/>
        <end position="17"/>
    </location>
</feature>
<comment type="caution">
    <text evidence="3">The sequence shown here is derived from an EMBL/GenBank/DDBJ whole genome shotgun (WGS) entry which is preliminary data.</text>
</comment>
<dbReference type="Gene3D" id="1.10.287.1060">
    <property type="entry name" value="ESAT-6-like"/>
    <property type="match status" value="1"/>
</dbReference>
<sequence>MQLFSTLLFLLPALTLAASVKERAVAINYAQIEALRNQISSTRRQYAASAASIRSNLNIVLASWSGSASQATNRAAQEFEASLNDALHALNNIEQQLALVASDYEQNENQNKNKWSKE</sequence>
<feature type="chain" id="PRO_5040306430" description="WXG100 family type VII secretion target" evidence="2">
    <location>
        <begin position="18"/>
        <end position="118"/>
    </location>
</feature>